<gene>
    <name evidence="3" type="ORF">PPNO1_LOCUS4311</name>
</gene>
<keyword evidence="1" id="KW-0812">Transmembrane</keyword>
<feature type="domain" description="PLL-like beta propeller" evidence="2">
    <location>
        <begin position="235"/>
        <end position="354"/>
    </location>
</feature>
<evidence type="ECO:0000259" key="2">
    <source>
        <dbReference type="Pfam" id="PF26607"/>
    </source>
</evidence>
<protein>
    <recommendedName>
        <fullName evidence="2">PLL-like beta propeller domain-containing protein</fullName>
    </recommendedName>
</protein>
<keyword evidence="1" id="KW-1133">Transmembrane helix</keyword>
<name>A0A9P1MAL6_9PEZI</name>
<dbReference type="SUPFAM" id="SSF89372">
    <property type="entry name" value="Fucose-specific lectin"/>
    <property type="match status" value="2"/>
</dbReference>
<dbReference type="OrthoDB" id="20872at2759"/>
<evidence type="ECO:0000313" key="3">
    <source>
        <dbReference type="EMBL" id="CAI4214580.1"/>
    </source>
</evidence>
<evidence type="ECO:0000313" key="4">
    <source>
        <dbReference type="Proteomes" id="UP000838763"/>
    </source>
</evidence>
<keyword evidence="4" id="KW-1185">Reference proteome</keyword>
<dbReference type="EMBL" id="CALLCH030000011">
    <property type="protein sequence ID" value="CAI4214580.1"/>
    <property type="molecule type" value="Genomic_DNA"/>
</dbReference>
<proteinExistence type="predicted"/>
<dbReference type="AlphaFoldDB" id="A0A9P1MAL6"/>
<dbReference type="Pfam" id="PF26607">
    <property type="entry name" value="DUF8189"/>
    <property type="match status" value="2"/>
</dbReference>
<organism evidence="3 4">
    <name type="scientific">Parascedosporium putredinis</name>
    <dbReference type="NCBI Taxonomy" id="1442378"/>
    <lineage>
        <taxon>Eukaryota</taxon>
        <taxon>Fungi</taxon>
        <taxon>Dikarya</taxon>
        <taxon>Ascomycota</taxon>
        <taxon>Pezizomycotina</taxon>
        <taxon>Sordariomycetes</taxon>
        <taxon>Hypocreomycetidae</taxon>
        <taxon>Microascales</taxon>
        <taxon>Microascaceae</taxon>
        <taxon>Parascedosporium</taxon>
    </lineage>
</organism>
<feature type="domain" description="PLL-like beta propeller" evidence="2">
    <location>
        <begin position="93"/>
        <end position="220"/>
    </location>
</feature>
<dbReference type="Proteomes" id="UP000838763">
    <property type="component" value="Unassembled WGS sequence"/>
</dbReference>
<dbReference type="Gene3D" id="2.120.10.70">
    <property type="entry name" value="Fucose-specific lectin"/>
    <property type="match status" value="1"/>
</dbReference>
<reference evidence="3" key="1">
    <citation type="submission" date="2022-11" db="EMBL/GenBank/DDBJ databases">
        <authorList>
            <person name="Scott C."/>
            <person name="Bruce N."/>
        </authorList>
    </citation>
    <scope>NUCLEOTIDE SEQUENCE</scope>
</reference>
<feature type="transmembrane region" description="Helical" evidence="1">
    <location>
        <begin position="51"/>
        <end position="73"/>
    </location>
</feature>
<sequence>MEVTTGDHANPLHFSNAQWPSQFLPESEIPTGTEHDALPTPAKAARFTRKCLWISGAVVLVVALFIGLLVRFVPKARTSTHRDIMSPQVLSSASLDGQMFLLARGSDGQLRYTTREEGIWTLRWNTTGRQVQSQPASIVWGTPKRLSIFYVRNDNMVMTNSLRNGAWGNWEALGAKVSSPVVLCHEASRDIIHIWARENTDNKLIIHNYWEPSRDAWYTLSSDWEVGINYEMAKGASSTPAVVCRNTSVSNDVVLYDKDFNSALHKQWNTSRHLWEPWQDLGGSYAGDPVLVSPSADRIDFFGISRTSKALTHVSWNKSSTYTSLYELEGAWASVPSVTATTTSRLDVFALSINDILGTSAPLATLLDTQPQRIIVQVLGGEGDVLSSGGK</sequence>
<dbReference type="InterPro" id="IPR058502">
    <property type="entry name" value="PLL-like_beta-prop"/>
</dbReference>
<comment type="caution">
    <text evidence="3">The sequence shown here is derived from an EMBL/GenBank/DDBJ whole genome shotgun (WGS) entry which is preliminary data.</text>
</comment>
<accession>A0A9P1MAL6</accession>
<evidence type="ECO:0000256" key="1">
    <source>
        <dbReference type="SAM" id="Phobius"/>
    </source>
</evidence>
<keyword evidence="1" id="KW-0472">Membrane</keyword>